<keyword evidence="4" id="KW-0732">Signal</keyword>
<evidence type="ECO:0000256" key="3">
    <source>
        <dbReference type="SAM" id="MobiDB-lite"/>
    </source>
</evidence>
<reference evidence="5 6" key="1">
    <citation type="submission" date="2018-03" db="EMBL/GenBank/DDBJ databases">
        <authorList>
            <person name="Keele B.F."/>
        </authorList>
    </citation>
    <scope>NUCLEOTIDE SEQUENCE [LARGE SCALE GENOMIC DNA]</scope>
    <source>
        <strain evidence="5 6">CECT 8626</strain>
    </source>
</reference>
<keyword evidence="6" id="KW-1185">Reference proteome</keyword>
<evidence type="ECO:0000313" key="5">
    <source>
        <dbReference type="EMBL" id="SPH25013.1"/>
    </source>
</evidence>
<evidence type="ECO:0008006" key="7">
    <source>
        <dbReference type="Google" id="ProtNLM"/>
    </source>
</evidence>
<dbReference type="Proteomes" id="UP000244924">
    <property type="component" value="Unassembled WGS sequence"/>
</dbReference>
<proteinExistence type="predicted"/>
<dbReference type="Gene3D" id="2.60.40.420">
    <property type="entry name" value="Cupredoxins - blue copper proteins"/>
    <property type="match status" value="1"/>
</dbReference>
<keyword evidence="1" id="KW-0479">Metal-binding</keyword>
<dbReference type="PANTHER" id="PTHR38439">
    <property type="entry name" value="AURACYANIN-B"/>
    <property type="match status" value="1"/>
</dbReference>
<gene>
    <name evidence="5" type="ORF">DEA8626_04048</name>
</gene>
<dbReference type="PANTHER" id="PTHR38439:SF3">
    <property type="entry name" value="COPPER-RESISTANT CUPROPROTEIN COPI"/>
    <property type="match status" value="1"/>
</dbReference>
<dbReference type="AlphaFoldDB" id="A0A2R8BNK1"/>
<name>A0A2R8BNK1_9RHOB</name>
<dbReference type="GO" id="GO:0046872">
    <property type="term" value="F:metal ion binding"/>
    <property type="evidence" value="ECO:0007669"/>
    <property type="project" value="UniProtKB-KW"/>
</dbReference>
<keyword evidence="2" id="KW-0186">Copper</keyword>
<dbReference type="InterPro" id="IPR050845">
    <property type="entry name" value="Cu-binding_ET"/>
</dbReference>
<accession>A0A2R8BNK1</accession>
<feature type="region of interest" description="Disordered" evidence="3">
    <location>
        <begin position="27"/>
        <end position="46"/>
    </location>
</feature>
<dbReference type="EMBL" id="OMOQ01000007">
    <property type="protein sequence ID" value="SPH25013.1"/>
    <property type="molecule type" value="Genomic_DNA"/>
</dbReference>
<evidence type="ECO:0000313" key="6">
    <source>
        <dbReference type="Proteomes" id="UP000244924"/>
    </source>
</evidence>
<dbReference type="RefSeq" id="WP_219929230.1">
    <property type="nucleotide sequence ID" value="NZ_OMOQ01000007.1"/>
</dbReference>
<dbReference type="InterPro" id="IPR008972">
    <property type="entry name" value="Cupredoxin"/>
</dbReference>
<evidence type="ECO:0000256" key="4">
    <source>
        <dbReference type="SAM" id="SignalP"/>
    </source>
</evidence>
<feature type="chain" id="PRO_5015326785" description="Copper-binding protein" evidence="4">
    <location>
        <begin position="21"/>
        <end position="131"/>
    </location>
</feature>
<evidence type="ECO:0000256" key="2">
    <source>
        <dbReference type="ARBA" id="ARBA00023008"/>
    </source>
</evidence>
<feature type="signal peptide" evidence="4">
    <location>
        <begin position="1"/>
        <end position="20"/>
    </location>
</feature>
<evidence type="ECO:0000256" key="1">
    <source>
        <dbReference type="ARBA" id="ARBA00022723"/>
    </source>
</evidence>
<protein>
    <recommendedName>
        <fullName evidence="7">Copper-binding protein</fullName>
    </recommendedName>
</protein>
<organism evidence="5 6">
    <name type="scientific">Albidovulum aquaemixtae</name>
    <dbReference type="NCBI Taxonomy" id="1542388"/>
    <lineage>
        <taxon>Bacteria</taxon>
        <taxon>Pseudomonadati</taxon>
        <taxon>Pseudomonadota</taxon>
        <taxon>Alphaproteobacteria</taxon>
        <taxon>Rhodobacterales</taxon>
        <taxon>Paracoccaceae</taxon>
        <taxon>Albidovulum</taxon>
    </lineage>
</organism>
<dbReference type="SUPFAM" id="SSF49503">
    <property type="entry name" value="Cupredoxins"/>
    <property type="match status" value="1"/>
</dbReference>
<sequence>MKIMTTTPAALVLASSLAFAEPAVAAGTHGGGHGSGQATAIGVPGNPAEVDRDIRMDLGEMSFSPDAIGVKADETIRFIVTNSGDFLHEFNIATAKMHEQHTEEMMILMESGAIDAERINHEMITMTENGA</sequence>